<organism evidence="1 2">
    <name type="scientific">Ancylostoma ceylanicum</name>
    <dbReference type="NCBI Taxonomy" id="53326"/>
    <lineage>
        <taxon>Eukaryota</taxon>
        <taxon>Metazoa</taxon>
        <taxon>Ecdysozoa</taxon>
        <taxon>Nematoda</taxon>
        <taxon>Chromadorea</taxon>
        <taxon>Rhabditida</taxon>
        <taxon>Rhabditina</taxon>
        <taxon>Rhabditomorpha</taxon>
        <taxon>Strongyloidea</taxon>
        <taxon>Ancylostomatidae</taxon>
        <taxon>Ancylostomatinae</taxon>
        <taxon>Ancylostoma</taxon>
    </lineage>
</organism>
<proteinExistence type="predicted"/>
<name>A0A016U0Z2_9BILA</name>
<protein>
    <submittedName>
        <fullName evidence="1">Uncharacterized protein</fullName>
    </submittedName>
</protein>
<keyword evidence="2" id="KW-1185">Reference proteome</keyword>
<reference evidence="2" key="1">
    <citation type="journal article" date="2015" name="Nat. Genet.">
        <title>The genome and transcriptome of the zoonotic hookworm Ancylostoma ceylanicum identify infection-specific gene families.</title>
        <authorList>
            <person name="Schwarz E.M."/>
            <person name="Hu Y."/>
            <person name="Antoshechkin I."/>
            <person name="Miller M.M."/>
            <person name="Sternberg P.W."/>
            <person name="Aroian R.V."/>
        </authorList>
    </citation>
    <scope>NUCLEOTIDE SEQUENCE</scope>
    <source>
        <strain evidence="2">HY135</strain>
    </source>
</reference>
<sequence>MSYLQFWIKNRRSKIRPTFVHARIPVDNKRNFFEFMRKGRLASLRCFNDYYVLHNVAGDELRIKYRNGLILINSEDE</sequence>
<dbReference type="EMBL" id="JARK01001401">
    <property type="protein sequence ID" value="EYC08641.1"/>
    <property type="molecule type" value="Genomic_DNA"/>
</dbReference>
<evidence type="ECO:0000313" key="1">
    <source>
        <dbReference type="EMBL" id="EYC08641.1"/>
    </source>
</evidence>
<dbReference type="AlphaFoldDB" id="A0A016U0Z2"/>
<accession>A0A016U0Z2</accession>
<gene>
    <name evidence="1" type="primary">Acey_s0065.g3661</name>
    <name evidence="1" type="ORF">Y032_0065g3661</name>
</gene>
<dbReference type="Proteomes" id="UP000024635">
    <property type="component" value="Unassembled WGS sequence"/>
</dbReference>
<evidence type="ECO:0000313" key="2">
    <source>
        <dbReference type="Proteomes" id="UP000024635"/>
    </source>
</evidence>
<comment type="caution">
    <text evidence="1">The sequence shown here is derived from an EMBL/GenBank/DDBJ whole genome shotgun (WGS) entry which is preliminary data.</text>
</comment>